<dbReference type="EMBL" id="NPDT01000011">
    <property type="protein sequence ID" value="PJZ64181.1"/>
    <property type="molecule type" value="Genomic_DNA"/>
</dbReference>
<name>A0A2M9Z6X0_9LEPT</name>
<organism evidence="1 2">
    <name type="scientific">Leptospira wolffii</name>
    <dbReference type="NCBI Taxonomy" id="409998"/>
    <lineage>
        <taxon>Bacteria</taxon>
        <taxon>Pseudomonadati</taxon>
        <taxon>Spirochaetota</taxon>
        <taxon>Spirochaetia</taxon>
        <taxon>Leptospirales</taxon>
        <taxon>Leptospiraceae</taxon>
        <taxon>Leptospira</taxon>
    </lineage>
</organism>
<accession>A0A2M9Z6X0</accession>
<evidence type="ECO:0000313" key="2">
    <source>
        <dbReference type="Proteomes" id="UP000231912"/>
    </source>
</evidence>
<sequence length="61" mass="6669">MFPVYFVTHVSGLYPGGGALFCMTEEWNFHSAMIGKDLKAGKGSLCGLRAWSVESAIAKWN</sequence>
<dbReference type="Proteomes" id="UP000231912">
    <property type="component" value="Unassembled WGS sequence"/>
</dbReference>
<evidence type="ECO:0000313" key="1">
    <source>
        <dbReference type="EMBL" id="PJZ64181.1"/>
    </source>
</evidence>
<comment type="caution">
    <text evidence="1">The sequence shown here is derived from an EMBL/GenBank/DDBJ whole genome shotgun (WGS) entry which is preliminary data.</text>
</comment>
<reference evidence="1 2" key="1">
    <citation type="submission" date="2017-07" db="EMBL/GenBank/DDBJ databases">
        <title>Leptospira spp. isolated from tropical soils.</title>
        <authorList>
            <person name="Thibeaux R."/>
            <person name="Iraola G."/>
            <person name="Ferres I."/>
            <person name="Bierque E."/>
            <person name="Girault D."/>
            <person name="Soupe-Gilbert M.-E."/>
            <person name="Picardeau M."/>
            <person name="Goarant C."/>
        </authorList>
    </citation>
    <scope>NUCLEOTIDE SEQUENCE [LARGE SCALE GENOMIC DNA]</scope>
    <source>
        <strain evidence="1 2">FH2-C-A2</strain>
    </source>
</reference>
<protein>
    <submittedName>
        <fullName evidence="1">Uncharacterized protein</fullName>
    </submittedName>
</protein>
<proteinExistence type="predicted"/>
<gene>
    <name evidence="1" type="ORF">CH371_18855</name>
</gene>
<dbReference type="AlphaFoldDB" id="A0A2M9Z6X0"/>